<reference evidence="2" key="2">
    <citation type="journal article" date="2023" name="IMA Fungus">
        <title>Comparative genomic study of the Penicillium genus elucidates a diverse pangenome and 15 lateral gene transfer events.</title>
        <authorList>
            <person name="Petersen C."/>
            <person name="Sorensen T."/>
            <person name="Nielsen M.R."/>
            <person name="Sondergaard T.E."/>
            <person name="Sorensen J.L."/>
            <person name="Fitzpatrick D.A."/>
            <person name="Frisvad J.C."/>
            <person name="Nielsen K.L."/>
        </authorList>
    </citation>
    <scope>NUCLEOTIDE SEQUENCE</scope>
    <source>
        <strain evidence="2">IBT 16125</strain>
    </source>
</reference>
<organism evidence="2 3">
    <name type="scientific">Penicillium daleae</name>
    <dbReference type="NCBI Taxonomy" id="63821"/>
    <lineage>
        <taxon>Eukaryota</taxon>
        <taxon>Fungi</taxon>
        <taxon>Dikarya</taxon>
        <taxon>Ascomycota</taxon>
        <taxon>Pezizomycotina</taxon>
        <taxon>Eurotiomycetes</taxon>
        <taxon>Eurotiomycetidae</taxon>
        <taxon>Eurotiales</taxon>
        <taxon>Aspergillaceae</taxon>
        <taxon>Penicillium</taxon>
    </lineage>
</organism>
<accession>A0AAD6CBB2</accession>
<gene>
    <name evidence="2" type="ORF">N7458_004057</name>
</gene>
<protein>
    <submittedName>
        <fullName evidence="2">Uncharacterized protein</fullName>
    </submittedName>
</protein>
<sequence>MATELCYPRAIDPLDEEHDSLIRERKEMEGNEKATLKRLRQEAKEEEIQAKLLEAKVRRYKAQKELEQFKKQ</sequence>
<name>A0AAD6CBB2_9EURO</name>
<feature type="coiled-coil region" evidence="1">
    <location>
        <begin position="26"/>
        <end position="72"/>
    </location>
</feature>
<evidence type="ECO:0000313" key="2">
    <source>
        <dbReference type="EMBL" id="KAJ5455793.1"/>
    </source>
</evidence>
<dbReference type="GeneID" id="81597682"/>
<dbReference type="EMBL" id="JAPVEA010000004">
    <property type="protein sequence ID" value="KAJ5455793.1"/>
    <property type="molecule type" value="Genomic_DNA"/>
</dbReference>
<keyword evidence="3" id="KW-1185">Reference proteome</keyword>
<dbReference type="RefSeq" id="XP_056768166.1">
    <property type="nucleotide sequence ID" value="XM_056907439.1"/>
</dbReference>
<evidence type="ECO:0000313" key="3">
    <source>
        <dbReference type="Proteomes" id="UP001213681"/>
    </source>
</evidence>
<keyword evidence="1" id="KW-0175">Coiled coil</keyword>
<comment type="caution">
    <text evidence="2">The sequence shown here is derived from an EMBL/GenBank/DDBJ whole genome shotgun (WGS) entry which is preliminary data.</text>
</comment>
<dbReference type="AlphaFoldDB" id="A0AAD6CBB2"/>
<evidence type="ECO:0000256" key="1">
    <source>
        <dbReference type="SAM" id="Coils"/>
    </source>
</evidence>
<proteinExistence type="predicted"/>
<dbReference type="Proteomes" id="UP001213681">
    <property type="component" value="Unassembled WGS sequence"/>
</dbReference>
<reference evidence="2" key="1">
    <citation type="submission" date="2022-12" db="EMBL/GenBank/DDBJ databases">
        <authorList>
            <person name="Petersen C."/>
        </authorList>
    </citation>
    <scope>NUCLEOTIDE SEQUENCE</scope>
    <source>
        <strain evidence="2">IBT 16125</strain>
    </source>
</reference>